<evidence type="ECO:0000313" key="2">
    <source>
        <dbReference type="Proteomes" id="UP000737171"/>
    </source>
</evidence>
<keyword evidence="2" id="KW-1185">Reference proteome</keyword>
<dbReference type="Proteomes" id="UP000737171">
    <property type="component" value="Unassembled WGS sequence"/>
</dbReference>
<dbReference type="RefSeq" id="WP_173122018.1">
    <property type="nucleotide sequence ID" value="NZ_JABRWJ010000002.1"/>
</dbReference>
<comment type="caution">
    <text evidence="1">The sequence shown here is derived from an EMBL/GenBank/DDBJ whole genome shotgun (WGS) entry which is preliminary data.</text>
</comment>
<evidence type="ECO:0000313" key="1">
    <source>
        <dbReference type="EMBL" id="NRF66924.1"/>
    </source>
</evidence>
<name>A0ABX2EEB1_9BURK</name>
<accession>A0ABX2EEB1</accession>
<dbReference type="EMBL" id="JABRWJ010000002">
    <property type="protein sequence ID" value="NRF66924.1"/>
    <property type="molecule type" value="Genomic_DNA"/>
</dbReference>
<proteinExistence type="predicted"/>
<reference evidence="1 2" key="1">
    <citation type="submission" date="2020-05" db="EMBL/GenBank/DDBJ databases">
        <title>Aquincola sp. isolate from soil.</title>
        <authorList>
            <person name="Han J."/>
            <person name="Kim D.-U."/>
        </authorList>
    </citation>
    <scope>NUCLEOTIDE SEQUENCE [LARGE SCALE GENOMIC DNA]</scope>
    <source>
        <strain evidence="1 2">S2</strain>
    </source>
</reference>
<organism evidence="1 2">
    <name type="scientific">Pseudaquabacterium terrae</name>
    <dbReference type="NCBI Taxonomy" id="2732868"/>
    <lineage>
        <taxon>Bacteria</taxon>
        <taxon>Pseudomonadati</taxon>
        <taxon>Pseudomonadota</taxon>
        <taxon>Betaproteobacteria</taxon>
        <taxon>Burkholderiales</taxon>
        <taxon>Sphaerotilaceae</taxon>
        <taxon>Pseudaquabacterium</taxon>
    </lineage>
</organism>
<gene>
    <name evidence="1" type="ORF">HLB44_08010</name>
</gene>
<sequence>MKYEVHRVGHRLEAIGAHSGYRIRMSTLAADTLETWPVSVHIRGSESEGEVKVDVPRHHFSSATEAFDYGYRCATLWIDAWDHRR</sequence>
<protein>
    <submittedName>
        <fullName evidence="1">Uncharacterized protein</fullName>
    </submittedName>
</protein>